<name>A0AAU8U3E5_9BACT</name>
<dbReference type="AlphaFoldDB" id="A0AAU8U3E5"/>
<dbReference type="GO" id="GO:0035243">
    <property type="term" value="F:protein-arginine omega-N symmetric methyltransferase activity"/>
    <property type="evidence" value="ECO:0007669"/>
    <property type="project" value="TreeGrafter"/>
</dbReference>
<organism evidence="3 4">
    <name type="scientific">Campylobacter ureolyticus RIGS 9880</name>
    <dbReference type="NCBI Taxonomy" id="1032069"/>
    <lineage>
        <taxon>Bacteria</taxon>
        <taxon>Pseudomonadati</taxon>
        <taxon>Campylobacterota</taxon>
        <taxon>Epsilonproteobacteria</taxon>
        <taxon>Campylobacterales</taxon>
        <taxon>Campylobacteraceae</taxon>
        <taxon>Campylobacter</taxon>
    </lineage>
</organism>
<dbReference type="InterPro" id="IPR003788">
    <property type="entry name" value="NDUFAF7"/>
</dbReference>
<proteinExistence type="predicted"/>
<accession>A0AAU8U3E5</accession>
<keyword evidence="2" id="KW-0808">Transferase</keyword>
<dbReference type="Pfam" id="PF02636">
    <property type="entry name" value="Methyltransf_28"/>
    <property type="match status" value="1"/>
</dbReference>
<evidence type="ECO:0000313" key="3">
    <source>
        <dbReference type="EMBL" id="AKT90871.1"/>
    </source>
</evidence>
<dbReference type="PANTHER" id="PTHR12049">
    <property type="entry name" value="PROTEIN ARGININE METHYLTRANSFERASE NDUFAF7, MITOCHONDRIAL"/>
    <property type="match status" value="1"/>
</dbReference>
<keyword evidence="1 3" id="KW-0489">Methyltransferase</keyword>
<dbReference type="Gene3D" id="3.40.50.12710">
    <property type="match status" value="1"/>
</dbReference>
<dbReference type="InterPro" id="IPR038375">
    <property type="entry name" value="NDUFAF7_sf"/>
</dbReference>
<dbReference type="InterPro" id="IPR029063">
    <property type="entry name" value="SAM-dependent_MTases_sf"/>
</dbReference>
<evidence type="ECO:0000256" key="1">
    <source>
        <dbReference type="ARBA" id="ARBA00022603"/>
    </source>
</evidence>
<evidence type="ECO:0000256" key="2">
    <source>
        <dbReference type="ARBA" id="ARBA00022679"/>
    </source>
</evidence>
<dbReference type="PANTHER" id="PTHR12049:SF7">
    <property type="entry name" value="PROTEIN ARGININE METHYLTRANSFERASE NDUFAF7, MITOCHONDRIAL"/>
    <property type="match status" value="1"/>
</dbReference>
<protein>
    <submittedName>
        <fullName evidence="3">SAM-dependent methyltransferase, MidA family</fullName>
    </submittedName>
</protein>
<dbReference type="SUPFAM" id="SSF53335">
    <property type="entry name" value="S-adenosyl-L-methionine-dependent methyltransferases"/>
    <property type="match status" value="1"/>
</dbReference>
<dbReference type="EMBL" id="CP012195">
    <property type="protein sequence ID" value="AKT90871.1"/>
    <property type="molecule type" value="Genomic_DNA"/>
</dbReference>
<dbReference type="GO" id="GO:0032259">
    <property type="term" value="P:methylation"/>
    <property type="evidence" value="ECO:0007669"/>
    <property type="project" value="UniProtKB-KW"/>
</dbReference>
<dbReference type="Proteomes" id="UP000063971">
    <property type="component" value="Chromosome"/>
</dbReference>
<dbReference type="KEGG" id="cure:CUREO_1022"/>
<evidence type="ECO:0000313" key="4">
    <source>
        <dbReference type="Proteomes" id="UP000063971"/>
    </source>
</evidence>
<gene>
    <name evidence="3" type="ORF">CUREO_1022</name>
</gene>
<sequence length="324" mass="38144">MKFSEFIDSWLFRKDGYYQKGIKIGKEGDFYTSVSVGSFFGICIAKYIMSFNKNFEIVEIGANEGHLICDIIQGIYTFDKTKLKNFEFFIVEPFENLRTIQKTNFENKIGKEVKLNHLSSLKEAKFKNAFFISNELFDTFKCEVVDNEKMLFIENFKPIFKTASKEIVDLAKKQGIKKGEVVLELDKFLLEIYQSSKKFRFLSFDYGDFAPRDDFTLRVFSKHQVYNFFDIKNLKEFYQKSDITYNVVFKNIKDEFLKFKDVQFENFCSQSKALINFKADEILETLLKNAGENAYKNGVLQLKRLIIEMGEKFKMIEFSKGYLN</sequence>
<dbReference type="RefSeq" id="WP_050335120.1">
    <property type="nucleotide sequence ID" value="NZ_CP012195.1"/>
</dbReference>
<reference evidence="3 4" key="1">
    <citation type="journal article" date="2015" name="Genome Announc.">
        <title>Complete Genome Sequence of the Campylobacter ureolyticus Clinical Isolate RIGS 9880.</title>
        <authorList>
            <person name="Miller W.G."/>
            <person name="Yee E."/>
            <person name="On S.L."/>
            <person name="Andersen L.P."/>
            <person name="Bono J.L."/>
        </authorList>
    </citation>
    <scope>NUCLEOTIDE SEQUENCE [LARGE SCALE GENOMIC DNA]</scope>
    <source>
        <strain evidence="3 4">RIGS 9880</strain>
    </source>
</reference>